<accession>A0AAF0DWF0</accession>
<dbReference type="EMBL" id="CP119954">
    <property type="protein sequence ID" value="WFC96717.1"/>
    <property type="molecule type" value="Genomic_DNA"/>
</dbReference>
<keyword evidence="4" id="KW-1185">Reference proteome</keyword>
<evidence type="ECO:0000256" key="1">
    <source>
        <dbReference type="SAM" id="MobiDB-lite"/>
    </source>
</evidence>
<keyword evidence="2" id="KW-1133">Transmembrane helix</keyword>
<protein>
    <submittedName>
        <fullName evidence="3">Uncharacterized protein</fullName>
    </submittedName>
</protein>
<evidence type="ECO:0000313" key="3">
    <source>
        <dbReference type="EMBL" id="WFC96717.1"/>
    </source>
</evidence>
<reference evidence="3" key="1">
    <citation type="submission" date="2023-03" db="EMBL/GenBank/DDBJ databases">
        <title>Mating type loci evolution in Malassezia.</title>
        <authorList>
            <person name="Coelho M.A."/>
        </authorList>
    </citation>
    <scope>NUCLEOTIDE SEQUENCE</scope>
    <source>
        <strain evidence="3">CBS 14135</strain>
    </source>
</reference>
<feature type="region of interest" description="Disordered" evidence="1">
    <location>
        <begin position="1"/>
        <end position="30"/>
    </location>
</feature>
<keyword evidence="2" id="KW-0472">Membrane</keyword>
<dbReference type="AlphaFoldDB" id="A0AAF0DWF0"/>
<evidence type="ECO:0000313" key="4">
    <source>
        <dbReference type="Proteomes" id="UP001216638"/>
    </source>
</evidence>
<organism evidence="3 4">
    <name type="scientific">Malassezia brasiliensis</name>
    <dbReference type="NCBI Taxonomy" id="1821822"/>
    <lineage>
        <taxon>Eukaryota</taxon>
        <taxon>Fungi</taxon>
        <taxon>Dikarya</taxon>
        <taxon>Basidiomycota</taxon>
        <taxon>Ustilaginomycotina</taxon>
        <taxon>Malasseziomycetes</taxon>
        <taxon>Malasseziales</taxon>
        <taxon>Malasseziaceae</taxon>
        <taxon>Malassezia</taxon>
    </lineage>
</organism>
<proteinExistence type="predicted"/>
<feature type="compositionally biased region" description="Low complexity" evidence="1">
    <location>
        <begin position="1"/>
        <end position="26"/>
    </location>
</feature>
<keyword evidence="2" id="KW-0812">Transmembrane</keyword>
<gene>
    <name evidence="3" type="ORF">MBRA1_003380</name>
</gene>
<sequence>MGHSASRSAGSAARSAAPAAAPHTAARQAVSADVGRERAAYTLEAHIDVQATAAARTLHLVALDDTALVSSTVDGLGDARVEVADGAAVLVVGARGGRFRVRLYLATALASTAAPYAVRLRVLRAAHNTLRCTFHGYEHAPAVEADPPLAQRKWDASTLCTAFAPTDTVALQWAPTRTDPAPLAAAHATVSLTTWIGVESVWDAAQRTLVPCAVLDMAAHLHVAAPHVAALARQGALDVVVDAHDAPLAWEWLEVDSDPQRVALAPHAPAPPAVGSRTLRLLVDVARVCGAFGAPPDAPLVLAVRGRARVTLAETPRTVALPAVRVPGAAAQHTRQAVYPAASRGAHAWQLAAPGPPRALGDAGGTVALGAEDVCRVALVDAPPMHAPPPPAPPLAVAALRHDVWPRAAQLQHHVAVRVFGPLLGAEHTVLLFPHAAAAAVGALVAYVNGHAVPARLVPQLQTTADADAPDSTPVLAAVTLAVPAAAAHAAAHADVDVHYTTPWAPYTPLDVVCPAAPAPVPRTVVCVHGTRTHVPRLVTPTTAHVAHGAEATVTAFPQHRERPHALQFALHAAQATYDARLGWALAALVVVVACWMAAAAHALRRLETHVATLAMALDIDLEDGHWREPAWHHTTVAARYALHDMAHAVRRLVGHAPRR</sequence>
<name>A0AAF0DWF0_9BASI</name>
<feature type="transmembrane region" description="Helical" evidence="2">
    <location>
        <begin position="582"/>
        <end position="604"/>
    </location>
</feature>
<dbReference type="Proteomes" id="UP001216638">
    <property type="component" value="Chromosome 4"/>
</dbReference>
<evidence type="ECO:0000256" key="2">
    <source>
        <dbReference type="SAM" id="Phobius"/>
    </source>
</evidence>